<proteinExistence type="predicted"/>
<dbReference type="EMBL" id="KK914702">
    <property type="protein sequence ID" value="KDP30162.1"/>
    <property type="molecule type" value="Genomic_DNA"/>
</dbReference>
<accession>A0A067K202</accession>
<dbReference type="STRING" id="180498.A0A067K202"/>
<reference evidence="1 2" key="1">
    <citation type="journal article" date="2014" name="PLoS ONE">
        <title>Global Analysis of Gene Expression Profiles in Physic Nut (Jatropha curcas L.) Seedlings Exposed to Salt Stress.</title>
        <authorList>
            <person name="Zhang L."/>
            <person name="Zhang C."/>
            <person name="Wu P."/>
            <person name="Chen Y."/>
            <person name="Li M."/>
            <person name="Jiang H."/>
            <person name="Wu G."/>
        </authorList>
    </citation>
    <scope>NUCLEOTIDE SEQUENCE [LARGE SCALE GENOMIC DNA]</scope>
    <source>
        <strain evidence="2">cv. GZQX0401</strain>
        <tissue evidence="1">Young leaves</tissue>
    </source>
</reference>
<protein>
    <recommendedName>
        <fullName evidence="3">Pectate lyase superfamily protein domain-containing protein</fullName>
    </recommendedName>
</protein>
<dbReference type="PANTHER" id="PTHR33928:SF2">
    <property type="entry name" value="PECTATE LYASE SUPERFAMILY PROTEIN DOMAIN-CONTAINING PROTEIN-RELATED"/>
    <property type="match status" value="1"/>
</dbReference>
<keyword evidence="2" id="KW-1185">Reference proteome</keyword>
<dbReference type="AlphaFoldDB" id="A0A067K202"/>
<dbReference type="FunFam" id="2.160.20.10:FF:000046">
    <property type="entry name" value="Polygalacturonase QRT3"/>
    <property type="match status" value="1"/>
</dbReference>
<dbReference type="Proteomes" id="UP000027138">
    <property type="component" value="Unassembled WGS sequence"/>
</dbReference>
<dbReference type="InterPro" id="IPR011050">
    <property type="entry name" value="Pectin_lyase_fold/virulence"/>
</dbReference>
<evidence type="ECO:0000313" key="2">
    <source>
        <dbReference type="Proteomes" id="UP000027138"/>
    </source>
</evidence>
<evidence type="ECO:0000313" key="1">
    <source>
        <dbReference type="EMBL" id="KDP30162.1"/>
    </source>
</evidence>
<dbReference type="InterPro" id="IPR039279">
    <property type="entry name" value="QRT3-like"/>
</dbReference>
<dbReference type="PANTHER" id="PTHR33928">
    <property type="entry name" value="POLYGALACTURONASE QRT3"/>
    <property type="match status" value="1"/>
</dbReference>
<dbReference type="GO" id="GO:0004650">
    <property type="term" value="F:polygalacturonase activity"/>
    <property type="evidence" value="ECO:0007669"/>
    <property type="project" value="InterPro"/>
</dbReference>
<name>A0A067K202_JATCU</name>
<evidence type="ECO:0008006" key="3">
    <source>
        <dbReference type="Google" id="ProtNLM"/>
    </source>
</evidence>
<gene>
    <name evidence="1" type="ORF">JCGZ_18195</name>
</gene>
<dbReference type="SUPFAM" id="SSF51126">
    <property type="entry name" value="Pectin lyase-like"/>
    <property type="match status" value="1"/>
</dbReference>
<organism evidence="1 2">
    <name type="scientific">Jatropha curcas</name>
    <name type="common">Barbados nut</name>
    <dbReference type="NCBI Taxonomy" id="180498"/>
    <lineage>
        <taxon>Eukaryota</taxon>
        <taxon>Viridiplantae</taxon>
        <taxon>Streptophyta</taxon>
        <taxon>Embryophyta</taxon>
        <taxon>Tracheophyta</taxon>
        <taxon>Spermatophyta</taxon>
        <taxon>Magnoliopsida</taxon>
        <taxon>eudicotyledons</taxon>
        <taxon>Gunneridae</taxon>
        <taxon>Pentapetalae</taxon>
        <taxon>rosids</taxon>
        <taxon>fabids</taxon>
        <taxon>Malpighiales</taxon>
        <taxon>Euphorbiaceae</taxon>
        <taxon>Crotonoideae</taxon>
        <taxon>Jatropheae</taxon>
        <taxon>Jatropha</taxon>
    </lineage>
</organism>
<dbReference type="OrthoDB" id="1046782at2759"/>
<sequence>MAASNPAQLVFPTLPSKKEGRVFYPIGYGADPSGVQESSDAILNALGEAFKVQNGSELLPGVNDLGGVVIDLQGGNYKISKPIIFPASGGGNVVVKGGTLRASNTFPGDRHLIELWSPDSQPLEETDSKNPHNLINIKQQNNVGIFYEDIIFRDILFDSSFRGGGILVVDSVRIRIDSCFFLHFTTQGVLVKRGHETFISNCFLGQHSTIGRDKGEKAFSGTGIDIDGNDNAITNSVMFSSSIGILLKGQANLVTGVHCYNKAAAFGGIGILVKLGASLNRLDNCYLDFTTITLEDPIQVHVTNGLFFGGASVVLKSVNGRISGVNIVDNMFNGDPENMYPIVKLDGVFTSIDQVLIDRNHANNGMTLKSTIGNLRVTGNGTKWTADFSSVLVFPNRISHFQYSFYVTDVAAAGLVMHAVTNVSNNVVVVESNKAVNAIVSVFVDQYNRFGESKFLV</sequence>